<sequence>MGRIAVGTCQPHLRRWPSSPGNDRVKPTGWWERQQRRRSSVAAHSIAVGAPRASVLPDQAGAFVHYGRTSANFFE</sequence>
<dbReference type="Proteomes" id="UP000000768">
    <property type="component" value="Chromosome 1"/>
</dbReference>
<reference evidence="1 2" key="1">
    <citation type="journal article" date="2009" name="Nature">
        <title>The Sorghum bicolor genome and the diversification of grasses.</title>
        <authorList>
            <person name="Paterson A.H."/>
            <person name="Bowers J.E."/>
            <person name="Bruggmann R."/>
            <person name="Dubchak I."/>
            <person name="Grimwood J."/>
            <person name="Gundlach H."/>
            <person name="Haberer G."/>
            <person name="Hellsten U."/>
            <person name="Mitros T."/>
            <person name="Poliakov A."/>
            <person name="Schmutz J."/>
            <person name="Spannagl M."/>
            <person name="Tang H."/>
            <person name="Wang X."/>
            <person name="Wicker T."/>
            <person name="Bharti A.K."/>
            <person name="Chapman J."/>
            <person name="Feltus F.A."/>
            <person name="Gowik U."/>
            <person name="Grigoriev I.V."/>
            <person name="Lyons E."/>
            <person name="Maher C.A."/>
            <person name="Martis M."/>
            <person name="Narechania A."/>
            <person name="Otillar R.P."/>
            <person name="Penning B.W."/>
            <person name="Salamov A.A."/>
            <person name="Wang Y."/>
            <person name="Zhang L."/>
            <person name="Carpita N.C."/>
            <person name="Freeling M."/>
            <person name="Gingle A.R."/>
            <person name="Hash C.T."/>
            <person name="Keller B."/>
            <person name="Klein P."/>
            <person name="Kresovich S."/>
            <person name="McCann M.C."/>
            <person name="Ming R."/>
            <person name="Peterson D.G."/>
            <person name="Mehboob-ur-Rahman"/>
            <person name="Ware D."/>
            <person name="Westhoff P."/>
            <person name="Mayer K.F."/>
            <person name="Messing J."/>
            <person name="Rokhsar D.S."/>
        </authorList>
    </citation>
    <scope>NUCLEOTIDE SEQUENCE [LARGE SCALE GENOMIC DNA]</scope>
    <source>
        <strain evidence="2">cv. BTx623</strain>
    </source>
</reference>
<dbReference type="EMBL" id="CM000760">
    <property type="protein sequence ID" value="OQU90955.1"/>
    <property type="molecule type" value="Genomic_DNA"/>
</dbReference>
<dbReference type="InParanoid" id="A0A1Z5S5C5"/>
<reference evidence="2" key="2">
    <citation type="journal article" date="2018" name="Plant J.">
        <title>The Sorghum bicolor reference genome: improved assembly, gene annotations, a transcriptome atlas, and signatures of genome organization.</title>
        <authorList>
            <person name="McCormick R.F."/>
            <person name="Truong S.K."/>
            <person name="Sreedasyam A."/>
            <person name="Jenkins J."/>
            <person name="Shu S."/>
            <person name="Sims D."/>
            <person name="Kennedy M."/>
            <person name="Amirebrahimi M."/>
            <person name="Weers B.D."/>
            <person name="McKinley B."/>
            <person name="Mattison A."/>
            <person name="Morishige D.T."/>
            <person name="Grimwood J."/>
            <person name="Schmutz J."/>
            <person name="Mullet J.E."/>
        </authorList>
    </citation>
    <scope>NUCLEOTIDE SEQUENCE [LARGE SCALE GENOMIC DNA]</scope>
    <source>
        <strain evidence="2">cv. BTx623</strain>
    </source>
</reference>
<accession>A0A1Z5S5C5</accession>
<proteinExistence type="predicted"/>
<organism evidence="1 2">
    <name type="scientific">Sorghum bicolor</name>
    <name type="common">Sorghum</name>
    <name type="synonym">Sorghum vulgare</name>
    <dbReference type="NCBI Taxonomy" id="4558"/>
    <lineage>
        <taxon>Eukaryota</taxon>
        <taxon>Viridiplantae</taxon>
        <taxon>Streptophyta</taxon>
        <taxon>Embryophyta</taxon>
        <taxon>Tracheophyta</taxon>
        <taxon>Spermatophyta</taxon>
        <taxon>Magnoliopsida</taxon>
        <taxon>Liliopsida</taxon>
        <taxon>Poales</taxon>
        <taxon>Poaceae</taxon>
        <taxon>PACMAD clade</taxon>
        <taxon>Panicoideae</taxon>
        <taxon>Andropogonodae</taxon>
        <taxon>Andropogoneae</taxon>
        <taxon>Sorghinae</taxon>
        <taxon>Sorghum</taxon>
    </lineage>
</organism>
<evidence type="ECO:0000313" key="1">
    <source>
        <dbReference type="EMBL" id="OQU90955.1"/>
    </source>
</evidence>
<evidence type="ECO:0000313" key="2">
    <source>
        <dbReference type="Proteomes" id="UP000000768"/>
    </source>
</evidence>
<dbReference type="Gramene" id="OQU90955">
    <property type="protein sequence ID" value="OQU90955"/>
    <property type="gene ID" value="SORBI_3001G083701"/>
</dbReference>
<keyword evidence="2" id="KW-1185">Reference proteome</keyword>
<protein>
    <submittedName>
        <fullName evidence="1">Uncharacterized protein</fullName>
    </submittedName>
</protein>
<dbReference type="AlphaFoldDB" id="A0A1Z5S5C5"/>
<gene>
    <name evidence="1" type="ORF">SORBI_3001G083701</name>
</gene>
<name>A0A1Z5S5C5_SORBI</name>